<dbReference type="Pfam" id="PF00067">
    <property type="entry name" value="p450"/>
    <property type="match status" value="1"/>
</dbReference>
<keyword evidence="10" id="KW-1185">Reference proteome</keyword>
<keyword evidence="5" id="KW-0560">Oxidoreductase</keyword>
<dbReference type="PRINTS" id="PR00463">
    <property type="entry name" value="EP450I"/>
</dbReference>
<keyword evidence="4" id="KW-0479">Metal-binding</keyword>
<comment type="caution">
    <text evidence="9">The sequence shown here is derived from an EMBL/GenBank/DDBJ whole genome shotgun (WGS) entry which is preliminary data.</text>
</comment>
<dbReference type="AlphaFoldDB" id="A0AAN7ZGX7"/>
<dbReference type="GO" id="GO:0005506">
    <property type="term" value="F:iron ion binding"/>
    <property type="evidence" value="ECO:0007669"/>
    <property type="project" value="InterPro"/>
</dbReference>
<dbReference type="PANTHER" id="PTHR24300:SF376">
    <property type="entry name" value="CYTOCHROME P450 15A1"/>
    <property type="match status" value="1"/>
</dbReference>
<dbReference type="GO" id="GO:0006082">
    <property type="term" value="P:organic acid metabolic process"/>
    <property type="evidence" value="ECO:0007669"/>
    <property type="project" value="TreeGrafter"/>
</dbReference>
<evidence type="ECO:0000256" key="4">
    <source>
        <dbReference type="ARBA" id="ARBA00022723"/>
    </source>
</evidence>
<dbReference type="Gene3D" id="1.10.630.10">
    <property type="entry name" value="Cytochrome P450"/>
    <property type="match status" value="2"/>
</dbReference>
<feature type="signal peptide" evidence="8">
    <location>
        <begin position="1"/>
        <end position="19"/>
    </location>
</feature>
<organism evidence="9 10">
    <name type="scientific">Pyrocoelia pectoralis</name>
    <dbReference type="NCBI Taxonomy" id="417401"/>
    <lineage>
        <taxon>Eukaryota</taxon>
        <taxon>Metazoa</taxon>
        <taxon>Ecdysozoa</taxon>
        <taxon>Arthropoda</taxon>
        <taxon>Hexapoda</taxon>
        <taxon>Insecta</taxon>
        <taxon>Pterygota</taxon>
        <taxon>Neoptera</taxon>
        <taxon>Endopterygota</taxon>
        <taxon>Coleoptera</taxon>
        <taxon>Polyphaga</taxon>
        <taxon>Elateriformia</taxon>
        <taxon>Elateroidea</taxon>
        <taxon>Lampyridae</taxon>
        <taxon>Lampyrinae</taxon>
        <taxon>Pyrocoelia</taxon>
    </lineage>
</organism>
<keyword evidence="6" id="KW-0408">Iron</keyword>
<dbReference type="InterPro" id="IPR001128">
    <property type="entry name" value="Cyt_P450"/>
</dbReference>
<gene>
    <name evidence="9" type="ORF">RI129_007287</name>
</gene>
<accession>A0AAN7ZGX7</accession>
<evidence type="ECO:0000313" key="9">
    <source>
        <dbReference type="EMBL" id="KAK5643442.1"/>
    </source>
</evidence>
<dbReference type="GO" id="GO:0020037">
    <property type="term" value="F:heme binding"/>
    <property type="evidence" value="ECO:0007669"/>
    <property type="project" value="InterPro"/>
</dbReference>
<proteinExistence type="inferred from homology"/>
<sequence length="434" mass="50157">MLFIVIIVTLIFIWAYIDSKKPHNFPPGPKWYPIFGCAWLLYKLGKETNSLKEASRKLSEKYGPLVGSKIGTNRIVFICGVKETYELFTRDEFNGRPDGVFYTCRTWGERKGILFADCTLWQEQRRFIFRQLREYAPDRSNVSNFVNEEILEMINDIRGKIEQGGGACVLRMDNFFEIHILNTLWIMLTGTKYRTEGSEIGRLAEMLMELFAQFDMIGPLFSHFPILRYICPNLSGYNKYDDVHKKICKFMEQEIENLKKTYNPSAPRGVIDAYLTVMNSSEKNDNYSDTQLQAICLDLFFAGAETSPKTLSFGFLYLLLYPQVQRKAQEELDRIVGRERLPNDTIVMLNGHGFLMDQKAGWKNPEAFDPERYIKDGKHRCIAEDFAKKNLFLIIASFLQNFNFDAVPGNPPLTEFVDGFTAGVKPYYALVTLR</sequence>
<evidence type="ECO:0000256" key="6">
    <source>
        <dbReference type="ARBA" id="ARBA00023004"/>
    </source>
</evidence>
<evidence type="ECO:0000256" key="2">
    <source>
        <dbReference type="ARBA" id="ARBA00010617"/>
    </source>
</evidence>
<dbReference type="InterPro" id="IPR002401">
    <property type="entry name" value="Cyt_P450_E_grp-I"/>
</dbReference>
<keyword evidence="7" id="KW-0503">Monooxygenase</keyword>
<dbReference type="InterPro" id="IPR036396">
    <property type="entry name" value="Cyt_P450_sf"/>
</dbReference>
<evidence type="ECO:0000256" key="7">
    <source>
        <dbReference type="ARBA" id="ARBA00023033"/>
    </source>
</evidence>
<evidence type="ECO:0000313" key="10">
    <source>
        <dbReference type="Proteomes" id="UP001329430"/>
    </source>
</evidence>
<dbReference type="PANTHER" id="PTHR24300">
    <property type="entry name" value="CYTOCHROME P450 508A4-RELATED"/>
    <property type="match status" value="1"/>
</dbReference>
<feature type="chain" id="PRO_5043050462" evidence="8">
    <location>
        <begin position="20"/>
        <end position="434"/>
    </location>
</feature>
<protein>
    <submittedName>
        <fullName evidence="9">Uncharacterized protein</fullName>
    </submittedName>
</protein>
<dbReference type="InterPro" id="IPR050182">
    <property type="entry name" value="Cytochrome_P450_fam2"/>
</dbReference>
<dbReference type="SUPFAM" id="SSF48264">
    <property type="entry name" value="Cytochrome P450"/>
    <property type="match status" value="1"/>
</dbReference>
<dbReference type="Proteomes" id="UP001329430">
    <property type="component" value="Chromosome 5"/>
</dbReference>
<evidence type="ECO:0000256" key="5">
    <source>
        <dbReference type="ARBA" id="ARBA00023002"/>
    </source>
</evidence>
<evidence type="ECO:0000256" key="3">
    <source>
        <dbReference type="ARBA" id="ARBA00022617"/>
    </source>
</evidence>
<dbReference type="EMBL" id="JAVRBK010000005">
    <property type="protein sequence ID" value="KAK5643442.1"/>
    <property type="molecule type" value="Genomic_DNA"/>
</dbReference>
<dbReference type="GO" id="GO:0006805">
    <property type="term" value="P:xenobiotic metabolic process"/>
    <property type="evidence" value="ECO:0007669"/>
    <property type="project" value="TreeGrafter"/>
</dbReference>
<reference evidence="9 10" key="1">
    <citation type="journal article" date="2024" name="Insects">
        <title>An Improved Chromosome-Level Genome Assembly of the Firefly Pyrocoelia pectoralis.</title>
        <authorList>
            <person name="Fu X."/>
            <person name="Meyer-Rochow V.B."/>
            <person name="Ballantyne L."/>
            <person name="Zhu X."/>
        </authorList>
    </citation>
    <scope>NUCLEOTIDE SEQUENCE [LARGE SCALE GENOMIC DNA]</scope>
    <source>
        <strain evidence="9">XCY_ONT2</strain>
    </source>
</reference>
<dbReference type="GO" id="GO:0005737">
    <property type="term" value="C:cytoplasm"/>
    <property type="evidence" value="ECO:0007669"/>
    <property type="project" value="TreeGrafter"/>
</dbReference>
<dbReference type="GO" id="GO:0016712">
    <property type="term" value="F:oxidoreductase activity, acting on paired donors, with incorporation or reduction of molecular oxygen, reduced flavin or flavoprotein as one donor, and incorporation of one atom of oxygen"/>
    <property type="evidence" value="ECO:0007669"/>
    <property type="project" value="TreeGrafter"/>
</dbReference>
<dbReference type="GO" id="GO:0008395">
    <property type="term" value="F:steroid hydroxylase activity"/>
    <property type="evidence" value="ECO:0007669"/>
    <property type="project" value="TreeGrafter"/>
</dbReference>
<keyword evidence="3" id="KW-0349">Heme</keyword>
<evidence type="ECO:0000256" key="1">
    <source>
        <dbReference type="ARBA" id="ARBA00001971"/>
    </source>
</evidence>
<comment type="similarity">
    <text evidence="2">Belongs to the cytochrome P450 family.</text>
</comment>
<evidence type="ECO:0000256" key="8">
    <source>
        <dbReference type="SAM" id="SignalP"/>
    </source>
</evidence>
<comment type="cofactor">
    <cofactor evidence="1">
        <name>heme</name>
        <dbReference type="ChEBI" id="CHEBI:30413"/>
    </cofactor>
</comment>
<name>A0AAN7ZGX7_9COLE</name>
<keyword evidence="8" id="KW-0732">Signal</keyword>